<protein>
    <recommendedName>
        <fullName evidence="4">WRC domain-containing protein</fullName>
    </recommendedName>
</protein>
<dbReference type="PANTHER" id="PTHR34122:SF1">
    <property type="entry name" value="EXPRESSED PROTEIN"/>
    <property type="match status" value="1"/>
</dbReference>
<keyword evidence="6" id="KW-1185">Reference proteome</keyword>
<gene>
    <name evidence="5" type="ORF">Tsubulata_035162</name>
</gene>
<evidence type="ECO:0000313" key="6">
    <source>
        <dbReference type="Proteomes" id="UP001141552"/>
    </source>
</evidence>
<name>A0A9Q0GG27_9ROSI</name>
<feature type="compositionally biased region" description="Basic and acidic residues" evidence="3">
    <location>
        <begin position="194"/>
        <end position="214"/>
    </location>
</feature>
<feature type="region of interest" description="Disordered" evidence="3">
    <location>
        <begin position="52"/>
        <end position="87"/>
    </location>
</feature>
<evidence type="ECO:0000256" key="2">
    <source>
        <dbReference type="PROSITE-ProRule" id="PRU01002"/>
    </source>
</evidence>
<evidence type="ECO:0000313" key="5">
    <source>
        <dbReference type="EMBL" id="KAJ4849237.1"/>
    </source>
</evidence>
<feature type="region of interest" description="Disordered" evidence="3">
    <location>
        <begin position="265"/>
        <end position="302"/>
    </location>
</feature>
<reference evidence="5" key="2">
    <citation type="journal article" date="2023" name="Plants (Basel)">
        <title>Annotation of the Turnera subulata (Passifloraceae) Draft Genome Reveals the S-Locus Evolved after the Divergence of Turneroideae from Passifloroideae in a Stepwise Manner.</title>
        <authorList>
            <person name="Henning P.M."/>
            <person name="Roalson E.H."/>
            <person name="Mir W."/>
            <person name="McCubbin A.G."/>
            <person name="Shore J.S."/>
        </authorList>
    </citation>
    <scope>NUCLEOTIDE SEQUENCE</scope>
    <source>
        <strain evidence="5">F60SS</strain>
    </source>
</reference>
<feature type="compositionally biased region" description="Low complexity" evidence="3">
    <location>
        <begin position="266"/>
        <end position="275"/>
    </location>
</feature>
<dbReference type="PANTHER" id="PTHR34122">
    <property type="entry name" value="EXPRESSED PROTEIN-RELATED"/>
    <property type="match status" value="1"/>
</dbReference>
<evidence type="ECO:0000256" key="3">
    <source>
        <dbReference type="SAM" id="MobiDB-lite"/>
    </source>
</evidence>
<comment type="caution">
    <text evidence="2">Lacks conserved residue(s) required for the propagation of feature annotation.</text>
</comment>
<dbReference type="AlphaFoldDB" id="A0A9Q0GG27"/>
<dbReference type="PROSITE" id="PS51667">
    <property type="entry name" value="WRC"/>
    <property type="match status" value="1"/>
</dbReference>
<feature type="domain" description="WRC" evidence="4">
    <location>
        <begin position="229"/>
        <end position="273"/>
    </location>
</feature>
<sequence length="365" mass="40151">MRIRQRKVRLPLSYLSPIPLSDPLLSRSPVVQLQLSNNPSQNLFKEEDAAAHFDPQPSDRPGQPIAGESNTQLGCSHGGGDAAPHQEENKVALMVVREERVEDKINDTRQESALGAEILQQLSSSSLQALGSDWRDQGEKAFPSIKKRRVTFEKRSGEAGTTTTVAEKYNKKMKTKMKTKLGKNQYVQEEEDHDNEKEGDKQEANRELGDDHDIGSNATARMRGRGGALVEGSRCSRVNGRGWRCCQQTLVGYSLCEHHLGKGRLRSMSSVRSRSPLGKKDEVDPKPPIVPVSIRQPPSSMQEAKVVSLDDNGACEDDDNDQKKQLVAASKKKMKLGMVKARSISSLLGQQANGAIINAAECTTE</sequence>
<dbReference type="EMBL" id="JAKUCV010000665">
    <property type="protein sequence ID" value="KAJ4849237.1"/>
    <property type="molecule type" value="Genomic_DNA"/>
</dbReference>
<dbReference type="Pfam" id="PF08879">
    <property type="entry name" value="WRC"/>
    <property type="match status" value="1"/>
</dbReference>
<evidence type="ECO:0000256" key="1">
    <source>
        <dbReference type="ARBA" id="ARBA00023242"/>
    </source>
</evidence>
<dbReference type="Proteomes" id="UP001141552">
    <property type="component" value="Unassembled WGS sequence"/>
</dbReference>
<dbReference type="InterPro" id="IPR014977">
    <property type="entry name" value="WRC_dom"/>
</dbReference>
<reference evidence="5" key="1">
    <citation type="submission" date="2022-02" db="EMBL/GenBank/DDBJ databases">
        <authorList>
            <person name="Henning P.M."/>
            <person name="McCubbin A.G."/>
            <person name="Shore J.S."/>
        </authorList>
    </citation>
    <scope>NUCLEOTIDE SEQUENCE</scope>
    <source>
        <strain evidence="5">F60SS</strain>
        <tissue evidence="5">Leaves</tissue>
    </source>
</reference>
<proteinExistence type="predicted"/>
<organism evidence="5 6">
    <name type="scientific">Turnera subulata</name>
    <dbReference type="NCBI Taxonomy" id="218843"/>
    <lineage>
        <taxon>Eukaryota</taxon>
        <taxon>Viridiplantae</taxon>
        <taxon>Streptophyta</taxon>
        <taxon>Embryophyta</taxon>
        <taxon>Tracheophyta</taxon>
        <taxon>Spermatophyta</taxon>
        <taxon>Magnoliopsida</taxon>
        <taxon>eudicotyledons</taxon>
        <taxon>Gunneridae</taxon>
        <taxon>Pentapetalae</taxon>
        <taxon>rosids</taxon>
        <taxon>fabids</taxon>
        <taxon>Malpighiales</taxon>
        <taxon>Passifloraceae</taxon>
        <taxon>Turnera</taxon>
    </lineage>
</organism>
<keyword evidence="1" id="KW-0539">Nucleus</keyword>
<dbReference type="OrthoDB" id="686202at2759"/>
<accession>A0A9Q0GG27</accession>
<comment type="caution">
    <text evidence="5">The sequence shown here is derived from an EMBL/GenBank/DDBJ whole genome shotgun (WGS) entry which is preliminary data.</text>
</comment>
<feature type="region of interest" description="Disordered" evidence="3">
    <location>
        <begin position="177"/>
        <end position="231"/>
    </location>
</feature>
<evidence type="ECO:0000259" key="4">
    <source>
        <dbReference type="PROSITE" id="PS51667"/>
    </source>
</evidence>